<gene>
    <name evidence="2" type="ORF">LS71_009335</name>
</gene>
<dbReference type="AlphaFoldDB" id="A0A4V6I226"/>
<evidence type="ECO:0000313" key="2">
    <source>
        <dbReference type="EMBL" id="TLD94492.1"/>
    </source>
</evidence>
<dbReference type="Proteomes" id="UP000029733">
    <property type="component" value="Unassembled WGS sequence"/>
</dbReference>
<feature type="chain" id="PRO_5020700366" evidence="1">
    <location>
        <begin position="22"/>
        <end position="147"/>
    </location>
</feature>
<accession>A0A4V6I226</accession>
<evidence type="ECO:0000313" key="3">
    <source>
        <dbReference type="Proteomes" id="UP000029733"/>
    </source>
</evidence>
<keyword evidence="1" id="KW-0732">Signal</keyword>
<feature type="signal peptide" evidence="1">
    <location>
        <begin position="1"/>
        <end position="21"/>
    </location>
</feature>
<comment type="caution">
    <text evidence="2">The sequence shown here is derived from an EMBL/GenBank/DDBJ whole genome shotgun (WGS) entry which is preliminary data.</text>
</comment>
<sequence length="147" mass="16509">MFGNALVSVAASLFLAQSPMALNIVQDWQEAKTHLIQKQYKSYEALSFDVCYSFELALFQICSLKNLRENERIELQGFLKLTRSTIQTAKKRIKKNNLECDKSVLYCALAVEHVLESVLDDEFMGITGGYKMPDIMEFGKGLAGGLS</sequence>
<evidence type="ECO:0000256" key="1">
    <source>
        <dbReference type="SAM" id="SignalP"/>
    </source>
</evidence>
<organism evidence="2 3">
    <name type="scientific">Helicobacter jaachi</name>
    <dbReference type="NCBI Taxonomy" id="1677920"/>
    <lineage>
        <taxon>Bacteria</taxon>
        <taxon>Pseudomonadati</taxon>
        <taxon>Campylobacterota</taxon>
        <taxon>Epsilonproteobacteria</taxon>
        <taxon>Campylobacterales</taxon>
        <taxon>Helicobacteraceae</taxon>
        <taxon>Helicobacter</taxon>
    </lineage>
</organism>
<name>A0A4V6I226_9HELI</name>
<protein>
    <submittedName>
        <fullName evidence="2">Uncharacterized protein</fullName>
    </submittedName>
</protein>
<keyword evidence="3" id="KW-1185">Reference proteome</keyword>
<proteinExistence type="predicted"/>
<dbReference type="RefSeq" id="WP_034357005.1">
    <property type="nucleotide sequence ID" value="NZ_JRPR02000023.1"/>
</dbReference>
<dbReference type="STRING" id="1677920.LS71_09170"/>
<dbReference type="EMBL" id="JRPR02000023">
    <property type="protein sequence ID" value="TLD94492.1"/>
    <property type="molecule type" value="Genomic_DNA"/>
</dbReference>
<dbReference type="OrthoDB" id="10010423at2"/>
<reference evidence="2 3" key="1">
    <citation type="journal article" date="2014" name="Genome Announc.">
        <title>Draft genome sequences of eight enterohepatic helicobacter species isolated from both laboratory and wild rodents.</title>
        <authorList>
            <person name="Sheh A."/>
            <person name="Shen Z."/>
            <person name="Fox J.G."/>
        </authorList>
    </citation>
    <scope>NUCLEOTIDE SEQUENCE [LARGE SCALE GENOMIC DNA]</scope>
    <source>
        <strain evidence="2 3">MIT 09-6949</strain>
    </source>
</reference>